<keyword evidence="2" id="KW-1185">Reference proteome</keyword>
<dbReference type="EMBL" id="LSRX01002478">
    <property type="protein sequence ID" value="OLP75443.1"/>
    <property type="molecule type" value="Genomic_DNA"/>
</dbReference>
<organism evidence="1 2">
    <name type="scientific">Symbiodinium microadriaticum</name>
    <name type="common">Dinoflagellate</name>
    <name type="synonym">Zooxanthella microadriatica</name>
    <dbReference type="NCBI Taxonomy" id="2951"/>
    <lineage>
        <taxon>Eukaryota</taxon>
        <taxon>Sar</taxon>
        <taxon>Alveolata</taxon>
        <taxon>Dinophyceae</taxon>
        <taxon>Suessiales</taxon>
        <taxon>Symbiodiniaceae</taxon>
        <taxon>Symbiodinium</taxon>
    </lineage>
</organism>
<evidence type="ECO:0000313" key="1">
    <source>
        <dbReference type="EMBL" id="OLP75443.1"/>
    </source>
</evidence>
<dbReference type="Proteomes" id="UP000186817">
    <property type="component" value="Unassembled WGS sequence"/>
</dbReference>
<accession>A0A1Q9BXM1</accession>
<sequence>MTWFARSAGWYKVKKSKNWYCLKCVRANQWEVAPQSESSEQYMQDKCHCSVEDLQAYPTKRDFYEKWRRAVAASDVAKAEDAAAAAGLDAGEATGSGVSKDRAQVLAAEAAASAAATAEAAAGGTPVKVQL</sequence>
<evidence type="ECO:0000313" key="2">
    <source>
        <dbReference type="Proteomes" id="UP000186817"/>
    </source>
</evidence>
<proteinExistence type="predicted"/>
<gene>
    <name evidence="1" type="ORF">AK812_SmicGene44752</name>
</gene>
<protein>
    <submittedName>
        <fullName evidence="1">Uncharacterized protein</fullName>
    </submittedName>
</protein>
<dbReference type="AlphaFoldDB" id="A0A1Q9BXM1"/>
<comment type="caution">
    <text evidence="1">The sequence shown here is derived from an EMBL/GenBank/DDBJ whole genome shotgun (WGS) entry which is preliminary data.</text>
</comment>
<reference evidence="1 2" key="1">
    <citation type="submission" date="2016-02" db="EMBL/GenBank/DDBJ databases">
        <title>Genome analysis of coral dinoflagellate symbionts highlights evolutionary adaptations to a symbiotic lifestyle.</title>
        <authorList>
            <person name="Aranda M."/>
            <person name="Li Y."/>
            <person name="Liew Y.J."/>
            <person name="Baumgarten S."/>
            <person name="Simakov O."/>
            <person name="Wilson M."/>
            <person name="Piel J."/>
            <person name="Ashoor H."/>
            <person name="Bougouffa S."/>
            <person name="Bajic V.B."/>
            <person name="Ryu T."/>
            <person name="Ravasi T."/>
            <person name="Bayer T."/>
            <person name="Micklem G."/>
            <person name="Kim H."/>
            <person name="Bhak J."/>
            <person name="Lajeunesse T.C."/>
            <person name="Voolstra C.R."/>
        </authorList>
    </citation>
    <scope>NUCLEOTIDE SEQUENCE [LARGE SCALE GENOMIC DNA]</scope>
    <source>
        <strain evidence="1 2">CCMP2467</strain>
    </source>
</reference>
<name>A0A1Q9BXM1_SYMMI</name>